<dbReference type="InterPro" id="IPR036515">
    <property type="entry name" value="Transposase_17_sf"/>
</dbReference>
<name>A0A1P8FA94_9CHLR</name>
<evidence type="ECO:0000313" key="3">
    <source>
        <dbReference type="EMBL" id="APV45385.1"/>
    </source>
</evidence>
<dbReference type="Proteomes" id="UP000185934">
    <property type="component" value="Chromosome"/>
</dbReference>
<dbReference type="GO" id="GO:0004803">
    <property type="term" value="F:transposase activity"/>
    <property type="evidence" value="ECO:0007669"/>
    <property type="project" value="InterPro"/>
</dbReference>
<proteinExistence type="predicted"/>
<protein>
    <submittedName>
        <fullName evidence="3">REP element-mobilizing transposase RayT</fullName>
    </submittedName>
</protein>
<feature type="compositionally biased region" description="Polar residues" evidence="1">
    <location>
        <begin position="174"/>
        <end position="184"/>
    </location>
</feature>
<dbReference type="SUPFAM" id="SSF143422">
    <property type="entry name" value="Transposase IS200-like"/>
    <property type="match status" value="1"/>
</dbReference>
<dbReference type="STRING" id="1839801.Dform_02076"/>
<keyword evidence="4" id="KW-1185">Reference proteome</keyword>
<reference evidence="4" key="1">
    <citation type="submission" date="2016-11" db="EMBL/GenBank/DDBJ databases">
        <title>Dehalogenimonas formicexedens sp. nov., a chlorinated alkane respiring bacterium isolated from contaminated groundwater.</title>
        <authorList>
            <person name="Key T.A."/>
            <person name="Bowman K.S."/>
            <person name="Lee I."/>
            <person name="Chun J."/>
            <person name="Albuquerque L."/>
            <person name="da Costa M.S."/>
            <person name="Rainey F.A."/>
            <person name="Moe W.M."/>
        </authorList>
    </citation>
    <scope>NUCLEOTIDE SEQUENCE [LARGE SCALE GENOMIC DNA]</scope>
    <source>
        <strain evidence="4">NSZ-14</strain>
    </source>
</reference>
<dbReference type="GO" id="GO:0043565">
    <property type="term" value="F:sequence-specific DNA binding"/>
    <property type="evidence" value="ECO:0007669"/>
    <property type="project" value="TreeGrafter"/>
</dbReference>
<dbReference type="Gene3D" id="3.30.70.1290">
    <property type="entry name" value="Transposase IS200-like"/>
    <property type="match status" value="1"/>
</dbReference>
<accession>A0A1P8FA94</accession>
<dbReference type="AlphaFoldDB" id="A0A1P8FA94"/>
<dbReference type="EMBL" id="CP018258">
    <property type="protein sequence ID" value="APV45385.1"/>
    <property type="molecule type" value="Genomic_DNA"/>
</dbReference>
<sequence>MTKMPNSKLKIHHRRSIRLEGYDYYQPGAYFVTFCTNNRTSLFGDVVAGKMYLNELGSIVRDVIDALPSHYPSVEIGSCVVMPNHVHAIVIINQTADNRNTIQLSEVVRFAKSFSANRCNKKLGNRGTPVWQRNYFEHIIRDEQDLNTIYDYIETNPVGWADDEENPRTERKVGSTTRPYTKNA</sequence>
<dbReference type="InterPro" id="IPR052715">
    <property type="entry name" value="RAYT_transposase"/>
</dbReference>
<feature type="domain" description="Transposase IS200-like" evidence="2">
    <location>
        <begin position="25"/>
        <end position="156"/>
    </location>
</feature>
<dbReference type="InterPro" id="IPR002686">
    <property type="entry name" value="Transposase_17"/>
</dbReference>
<dbReference type="PANTHER" id="PTHR36966:SF1">
    <property type="entry name" value="REP-ASSOCIATED TYROSINE TRANSPOSASE"/>
    <property type="match status" value="1"/>
</dbReference>
<dbReference type="KEGG" id="dfo:Dform_02076"/>
<feature type="region of interest" description="Disordered" evidence="1">
    <location>
        <begin position="160"/>
        <end position="184"/>
    </location>
</feature>
<evidence type="ECO:0000259" key="2">
    <source>
        <dbReference type="SMART" id="SM01321"/>
    </source>
</evidence>
<gene>
    <name evidence="3" type="ORF">Dform_02076</name>
</gene>
<dbReference type="Pfam" id="PF01797">
    <property type="entry name" value="Y1_Tnp"/>
    <property type="match status" value="1"/>
</dbReference>
<dbReference type="PANTHER" id="PTHR36966">
    <property type="entry name" value="REP-ASSOCIATED TYROSINE TRANSPOSASE"/>
    <property type="match status" value="1"/>
</dbReference>
<dbReference type="SMART" id="SM01321">
    <property type="entry name" value="Y1_Tnp"/>
    <property type="match status" value="1"/>
</dbReference>
<dbReference type="GO" id="GO:0006313">
    <property type="term" value="P:DNA transposition"/>
    <property type="evidence" value="ECO:0007669"/>
    <property type="project" value="InterPro"/>
</dbReference>
<evidence type="ECO:0000313" key="4">
    <source>
        <dbReference type="Proteomes" id="UP000185934"/>
    </source>
</evidence>
<evidence type="ECO:0000256" key="1">
    <source>
        <dbReference type="SAM" id="MobiDB-lite"/>
    </source>
</evidence>
<organism evidence="3 4">
    <name type="scientific">Dehalogenimonas formicexedens</name>
    <dbReference type="NCBI Taxonomy" id="1839801"/>
    <lineage>
        <taxon>Bacteria</taxon>
        <taxon>Bacillati</taxon>
        <taxon>Chloroflexota</taxon>
        <taxon>Dehalococcoidia</taxon>
        <taxon>Dehalococcoidales</taxon>
        <taxon>Dehalococcoidaceae</taxon>
        <taxon>Dehalogenimonas</taxon>
    </lineage>
</organism>